<evidence type="ECO:0000313" key="2">
    <source>
        <dbReference type="Proteomes" id="UP001244297"/>
    </source>
</evidence>
<organism evidence="1 2">
    <name type="scientific">Methylobacterium longum</name>
    <dbReference type="NCBI Taxonomy" id="767694"/>
    <lineage>
        <taxon>Bacteria</taxon>
        <taxon>Pseudomonadati</taxon>
        <taxon>Pseudomonadota</taxon>
        <taxon>Alphaproteobacteria</taxon>
        <taxon>Hyphomicrobiales</taxon>
        <taxon>Methylobacteriaceae</taxon>
        <taxon>Methylobacterium</taxon>
    </lineage>
</organism>
<protein>
    <submittedName>
        <fullName evidence="1">FkbM family methyltransferase</fullName>
    </submittedName>
</protein>
<gene>
    <name evidence="1" type="ORF">QWZ18_11090</name>
</gene>
<keyword evidence="2" id="KW-1185">Reference proteome</keyword>
<dbReference type="Proteomes" id="UP001244297">
    <property type="component" value="Unassembled WGS sequence"/>
</dbReference>
<dbReference type="GO" id="GO:0008168">
    <property type="term" value="F:methyltransferase activity"/>
    <property type="evidence" value="ECO:0007669"/>
    <property type="project" value="UniProtKB-KW"/>
</dbReference>
<comment type="caution">
    <text evidence="1">The sequence shown here is derived from an EMBL/GenBank/DDBJ whole genome shotgun (WGS) entry which is preliminary data.</text>
</comment>
<dbReference type="GO" id="GO:0032259">
    <property type="term" value="P:methylation"/>
    <property type="evidence" value="ECO:0007669"/>
    <property type="project" value="UniProtKB-KW"/>
</dbReference>
<dbReference type="RefSeq" id="WP_238284542.1">
    <property type="nucleotide sequence ID" value="NZ_BPQS01000001.1"/>
</dbReference>
<evidence type="ECO:0000313" key="1">
    <source>
        <dbReference type="EMBL" id="MDN3571164.1"/>
    </source>
</evidence>
<sequence length="264" mass="29219">MDQVLGNVFTSVLGIKDTLETSIGDIKTLVHEGEAAHRDEIEFLIFAARRAPLSSASRLQDLWVLFERGEKRNGYFVEFGGSGDGAGRNTLLLEKFYGWSGAIAEPARSRQETLRAHRDCYITDKFIYKDDGLKILFSDADRSQDAATGVSAGADPAGRVRRAGKRYEVETLSLRGFLQAADAPRVIDYLSIGIEDDSLDVLQHFEFSEYDVKLLSIAAGDPDQGREVREFMTQKGYVSRFKTFSASEDWYVTVDSASASSASV</sequence>
<dbReference type="EMBL" id="JAUFPT010000032">
    <property type="protein sequence ID" value="MDN3571164.1"/>
    <property type="molecule type" value="Genomic_DNA"/>
</dbReference>
<proteinExistence type="predicted"/>
<keyword evidence="1" id="KW-0808">Transferase</keyword>
<reference evidence="2" key="1">
    <citation type="journal article" date="2019" name="Int. J. Syst. Evol. Microbiol.">
        <title>The Global Catalogue of Microorganisms (GCM) 10K type strain sequencing project: providing services to taxonomists for standard genome sequencing and annotation.</title>
        <authorList>
            <consortium name="The Broad Institute Genomics Platform"/>
            <consortium name="The Broad Institute Genome Sequencing Center for Infectious Disease"/>
            <person name="Wu L."/>
            <person name="Ma J."/>
        </authorList>
    </citation>
    <scope>NUCLEOTIDE SEQUENCE [LARGE SCALE GENOMIC DNA]</scope>
    <source>
        <strain evidence="2">CECT 7806</strain>
    </source>
</reference>
<keyword evidence="1" id="KW-0489">Methyltransferase</keyword>
<name>A0ABT8AMP1_9HYPH</name>
<accession>A0ABT8AMP1</accession>